<dbReference type="InterPro" id="IPR029058">
    <property type="entry name" value="AB_hydrolase_fold"/>
</dbReference>
<sequence length="324" mass="34618">MRIKCLVIACLSIFIAAAASGATVSQAELQRPEGVRHYLVATPVRSDVGKHPLIVLLHGHTGSAAQVLGQKHTAAPMSTWLAIADREGLVVVAPDGARGDDGKQGWNDCRGDASSNPKTDDVGFIDAIIAREIAEHAADPDRVFVMGMSNGGMMAFRQAIESRHGLAGFATIGASMALQNRCRSPLTPVTALVVAGTADPLVPYTGGTVGFHPGDARGGVIGVEKAVDVWRRLAALPDTPATVTTFEHRDASDPTRAIRTVWGEDPKRVQVELVKISGGGHIEPSITQRIHWPYTKLVGKQNGDFDIAEEAWLLFKNKRRAEPH</sequence>
<dbReference type="Proteomes" id="UP000561045">
    <property type="component" value="Unassembled WGS sequence"/>
</dbReference>
<dbReference type="PANTHER" id="PTHR43037:SF1">
    <property type="entry name" value="BLL1128 PROTEIN"/>
    <property type="match status" value="1"/>
</dbReference>
<evidence type="ECO:0000313" key="4">
    <source>
        <dbReference type="EMBL" id="MBB4014559.1"/>
    </source>
</evidence>
<evidence type="ECO:0000256" key="3">
    <source>
        <dbReference type="SAM" id="SignalP"/>
    </source>
</evidence>
<dbReference type="EMBL" id="JACIET010000002">
    <property type="protein sequence ID" value="MBB4014559.1"/>
    <property type="molecule type" value="Genomic_DNA"/>
</dbReference>
<dbReference type="Gene3D" id="3.40.50.1820">
    <property type="entry name" value="alpha/beta hydrolase"/>
    <property type="match status" value="1"/>
</dbReference>
<dbReference type="InterPro" id="IPR050955">
    <property type="entry name" value="Plant_Biomass_Hydrol_Est"/>
</dbReference>
<keyword evidence="1 3" id="KW-0732">Signal</keyword>
<dbReference type="GO" id="GO:0005576">
    <property type="term" value="C:extracellular region"/>
    <property type="evidence" value="ECO:0007669"/>
    <property type="project" value="InterPro"/>
</dbReference>
<gene>
    <name evidence="4" type="ORF">GGR36_003905</name>
</gene>
<dbReference type="Pfam" id="PF10503">
    <property type="entry name" value="Esterase_PHB"/>
    <property type="match status" value="1"/>
</dbReference>
<evidence type="ECO:0000256" key="1">
    <source>
        <dbReference type="ARBA" id="ARBA00022729"/>
    </source>
</evidence>
<proteinExistence type="predicted"/>
<dbReference type="AlphaFoldDB" id="A0A840BT28"/>
<keyword evidence="5" id="KW-1185">Reference proteome</keyword>
<feature type="signal peptide" evidence="3">
    <location>
        <begin position="1"/>
        <end position="21"/>
    </location>
</feature>
<feature type="chain" id="PRO_5032595524" evidence="3">
    <location>
        <begin position="22"/>
        <end position="324"/>
    </location>
</feature>
<dbReference type="InterPro" id="IPR010126">
    <property type="entry name" value="Esterase_phb"/>
</dbReference>
<organism evidence="4 5">
    <name type="scientific">Niveibacterium umoris</name>
    <dbReference type="NCBI Taxonomy" id="1193620"/>
    <lineage>
        <taxon>Bacteria</taxon>
        <taxon>Pseudomonadati</taxon>
        <taxon>Pseudomonadota</taxon>
        <taxon>Betaproteobacteria</taxon>
        <taxon>Rhodocyclales</taxon>
        <taxon>Rhodocyclaceae</taxon>
        <taxon>Niveibacterium</taxon>
    </lineage>
</organism>
<dbReference type="SUPFAM" id="SSF53474">
    <property type="entry name" value="alpha/beta-Hydrolases"/>
    <property type="match status" value="1"/>
</dbReference>
<protein>
    <submittedName>
        <fullName evidence="4">Polyhydroxybutyrate depolymerase</fullName>
    </submittedName>
</protein>
<comment type="caution">
    <text evidence="4">The sequence shown here is derived from an EMBL/GenBank/DDBJ whole genome shotgun (WGS) entry which is preliminary data.</text>
</comment>
<dbReference type="GO" id="GO:0016787">
    <property type="term" value="F:hydrolase activity"/>
    <property type="evidence" value="ECO:0007669"/>
    <property type="project" value="UniProtKB-KW"/>
</dbReference>
<evidence type="ECO:0000313" key="5">
    <source>
        <dbReference type="Proteomes" id="UP000561045"/>
    </source>
</evidence>
<accession>A0A840BT28</accession>
<name>A0A840BT28_9RHOO</name>
<evidence type="ECO:0000256" key="2">
    <source>
        <dbReference type="ARBA" id="ARBA00022801"/>
    </source>
</evidence>
<keyword evidence="2" id="KW-0378">Hydrolase</keyword>
<dbReference type="PANTHER" id="PTHR43037">
    <property type="entry name" value="UNNAMED PRODUCT-RELATED"/>
    <property type="match status" value="1"/>
</dbReference>
<reference evidence="4 5" key="1">
    <citation type="submission" date="2020-08" db="EMBL/GenBank/DDBJ databases">
        <title>Genomic Encyclopedia of Type Strains, Phase IV (KMG-IV): sequencing the most valuable type-strain genomes for metagenomic binning, comparative biology and taxonomic classification.</title>
        <authorList>
            <person name="Goeker M."/>
        </authorList>
    </citation>
    <scope>NUCLEOTIDE SEQUENCE [LARGE SCALE GENOMIC DNA]</scope>
    <source>
        <strain evidence="4 5">DSM 106739</strain>
    </source>
</reference>